<dbReference type="KEGG" id="tvd:SG34_001200"/>
<sequence length="262" mass="30256">MTFFPPKFSLHKKSPVFWFWLLFTLLVFSSLIKLGLWQSQRAEEKDQRLARISEYKLQQARPLTRVLALEQQGLDINDMPVSLQGKFAENVLFFLDNQLDRGRPGYRVYQVLQLERDAVLVNLGWVPGSVNRSLLPQIAPVTGAHNLRGNIRKLEPGVMLKQQDLPPGPLAANAWPLRVQQIEPEKFSPLIARRLLPFVVYLDKNEALGYKKNWQAVVMPPEKHRAYAFQWFSLATAFLVLMIWASRHHNKQSQVNNKVQGH</sequence>
<feature type="transmembrane region" description="Helical" evidence="6">
    <location>
        <begin position="16"/>
        <end position="36"/>
    </location>
</feature>
<evidence type="ECO:0000256" key="1">
    <source>
        <dbReference type="ARBA" id="ARBA00004370"/>
    </source>
</evidence>
<dbReference type="InterPro" id="IPR045214">
    <property type="entry name" value="Surf1/Surf4"/>
</dbReference>
<dbReference type="InterPro" id="IPR002994">
    <property type="entry name" value="Surf1/Shy1"/>
</dbReference>
<dbReference type="GO" id="GO:0005886">
    <property type="term" value="C:plasma membrane"/>
    <property type="evidence" value="ECO:0007669"/>
    <property type="project" value="UniProtKB-SubCell"/>
</dbReference>
<keyword evidence="6" id="KW-1003">Cell membrane</keyword>
<name>A0AAF0C7R7_9GAMM</name>
<reference evidence="7 8" key="1">
    <citation type="journal article" date="2015" name="Genome Announc.">
        <title>Draft Genome Sequences of Marine Isolates of Thalassomonas viridans and Thalassomonas actiniarum.</title>
        <authorList>
            <person name="Olonade I."/>
            <person name="van Zyl L.J."/>
            <person name="Trindade M."/>
        </authorList>
    </citation>
    <scope>NUCLEOTIDE SEQUENCE [LARGE SCALE GENOMIC DNA]</scope>
    <source>
        <strain evidence="7 8">XOM25</strain>
    </source>
</reference>
<evidence type="ECO:0000313" key="7">
    <source>
        <dbReference type="EMBL" id="WDE05592.1"/>
    </source>
</evidence>
<feature type="transmembrane region" description="Helical" evidence="6">
    <location>
        <begin position="226"/>
        <end position="245"/>
    </location>
</feature>
<dbReference type="Pfam" id="PF02104">
    <property type="entry name" value="SURF1"/>
    <property type="match status" value="1"/>
</dbReference>
<gene>
    <name evidence="7" type="ORF">SG34_001200</name>
</gene>
<keyword evidence="5 6" id="KW-0472">Membrane</keyword>
<evidence type="ECO:0000256" key="2">
    <source>
        <dbReference type="ARBA" id="ARBA00007165"/>
    </source>
</evidence>
<dbReference type="PANTHER" id="PTHR23427:SF2">
    <property type="entry name" value="SURFEIT LOCUS PROTEIN 1"/>
    <property type="match status" value="1"/>
</dbReference>
<evidence type="ECO:0000256" key="6">
    <source>
        <dbReference type="RuleBase" id="RU363076"/>
    </source>
</evidence>
<comment type="similarity">
    <text evidence="2 6">Belongs to the SURF1 family.</text>
</comment>
<comment type="subcellular location">
    <subcellularLocation>
        <location evidence="6">Cell membrane</location>
        <topology evidence="6">Multi-pass membrane protein</topology>
    </subcellularLocation>
    <subcellularLocation>
        <location evidence="1">Membrane</location>
    </subcellularLocation>
</comment>
<dbReference type="AlphaFoldDB" id="A0AAF0C7R7"/>
<dbReference type="RefSeq" id="WP_044841103.1">
    <property type="nucleotide sequence ID" value="NZ_CP059733.1"/>
</dbReference>
<protein>
    <recommendedName>
        <fullName evidence="6">SURF1-like protein</fullName>
    </recommendedName>
</protein>
<keyword evidence="3 6" id="KW-0812">Transmembrane</keyword>
<dbReference type="EMBL" id="CP059733">
    <property type="protein sequence ID" value="WDE05592.1"/>
    <property type="molecule type" value="Genomic_DNA"/>
</dbReference>
<proteinExistence type="inferred from homology"/>
<evidence type="ECO:0000313" key="8">
    <source>
        <dbReference type="Proteomes" id="UP000032352"/>
    </source>
</evidence>
<reference evidence="7 8" key="2">
    <citation type="journal article" date="2022" name="Mar. Drugs">
        <title>Bioassay-Guided Fractionation Leads to the Detection of Cholic Acid Generated by the Rare Thalassomonas sp.</title>
        <authorList>
            <person name="Pheiffer F."/>
            <person name="Schneider Y.K."/>
            <person name="Hansen E.H."/>
            <person name="Andersen J.H."/>
            <person name="Isaksson J."/>
            <person name="Busche T."/>
            <person name="R C."/>
            <person name="Kalinowski J."/>
            <person name="Zyl L.V."/>
            <person name="Trindade M."/>
        </authorList>
    </citation>
    <scope>NUCLEOTIDE SEQUENCE [LARGE SCALE GENOMIC DNA]</scope>
    <source>
        <strain evidence="7 8">XOM25</strain>
    </source>
</reference>
<dbReference type="CDD" id="cd06662">
    <property type="entry name" value="SURF1"/>
    <property type="match status" value="1"/>
</dbReference>
<dbReference type="PANTHER" id="PTHR23427">
    <property type="entry name" value="SURFEIT LOCUS PROTEIN"/>
    <property type="match status" value="1"/>
</dbReference>
<keyword evidence="4 6" id="KW-1133">Transmembrane helix</keyword>
<evidence type="ECO:0000256" key="5">
    <source>
        <dbReference type="ARBA" id="ARBA00023136"/>
    </source>
</evidence>
<dbReference type="PROSITE" id="PS50895">
    <property type="entry name" value="SURF1"/>
    <property type="match status" value="1"/>
</dbReference>
<evidence type="ECO:0000256" key="3">
    <source>
        <dbReference type="ARBA" id="ARBA00022692"/>
    </source>
</evidence>
<organism evidence="7 8">
    <name type="scientific">Thalassomonas viridans</name>
    <dbReference type="NCBI Taxonomy" id="137584"/>
    <lineage>
        <taxon>Bacteria</taxon>
        <taxon>Pseudomonadati</taxon>
        <taxon>Pseudomonadota</taxon>
        <taxon>Gammaproteobacteria</taxon>
        <taxon>Alteromonadales</taxon>
        <taxon>Colwelliaceae</taxon>
        <taxon>Thalassomonas</taxon>
    </lineage>
</organism>
<accession>A0AAF0C7R7</accession>
<evidence type="ECO:0000256" key="4">
    <source>
        <dbReference type="ARBA" id="ARBA00022989"/>
    </source>
</evidence>
<keyword evidence="8" id="KW-1185">Reference proteome</keyword>
<dbReference type="Proteomes" id="UP000032352">
    <property type="component" value="Chromosome"/>
</dbReference>